<feature type="transmembrane region" description="Helical" evidence="1">
    <location>
        <begin position="84"/>
        <end position="103"/>
    </location>
</feature>
<organism evidence="3 4">
    <name type="scientific">Microbotryum intermedium</name>
    <dbReference type="NCBI Taxonomy" id="269621"/>
    <lineage>
        <taxon>Eukaryota</taxon>
        <taxon>Fungi</taxon>
        <taxon>Dikarya</taxon>
        <taxon>Basidiomycota</taxon>
        <taxon>Pucciniomycotina</taxon>
        <taxon>Microbotryomycetes</taxon>
        <taxon>Microbotryales</taxon>
        <taxon>Microbotryaceae</taxon>
        <taxon>Microbotryum</taxon>
    </lineage>
</organism>
<dbReference type="Proteomes" id="UP000198372">
    <property type="component" value="Unassembled WGS sequence"/>
</dbReference>
<evidence type="ECO:0000313" key="3">
    <source>
        <dbReference type="EMBL" id="SCV67480.1"/>
    </source>
</evidence>
<dbReference type="STRING" id="269621.A0A238F030"/>
<dbReference type="Pfam" id="PF20152">
    <property type="entry name" value="DUF6534"/>
    <property type="match status" value="1"/>
</dbReference>
<sequence>MQILTYFNTIRAEEKASYKWVVSAYDSFSGTSTRWPEGVEPRLTPPWDNGLVRVNGLRFWQGVLAVAFPVSFILLSYDLLLSSFQVTIVGLIGGCHTCFTVVGEYNTFVQNYGSPMYLLDIHCASAFVATIMQKIDAYRIYILSNRKILLPMFVVFLTLVHFGFGTFTTGWAWLFLMAGTDLLITATIVVLLAQRRSDFHRTNSIIDDVILYTVTNNGLTAAAAISSSIMFQAGPRLWHIIPGKIIIKLYSRSLLASLNSRQGLAQELTRFRTGAILGSRLCPTFSFCQCRAGSVGKASRTAASIRMRDHGETSFPVRVTLETSSTEYRTEELAWEEKDGERLAKNVVAEGRADGHGAVGTTTPVAQVPTLELTNPPSRNFVEEPDFVFMGLETETSRSDVLLDCKVGGG</sequence>
<dbReference type="PANTHER" id="PTHR40465">
    <property type="entry name" value="CHROMOSOME 1, WHOLE GENOME SHOTGUN SEQUENCE"/>
    <property type="match status" value="1"/>
</dbReference>
<dbReference type="InterPro" id="IPR045339">
    <property type="entry name" value="DUF6534"/>
</dbReference>
<keyword evidence="1" id="KW-1133">Transmembrane helix</keyword>
<dbReference type="AlphaFoldDB" id="A0A238F030"/>
<gene>
    <name evidence="3" type="ORF">BQ2448_5091</name>
</gene>
<dbReference type="OrthoDB" id="2526919at2759"/>
<keyword evidence="1" id="KW-0812">Transmembrane</keyword>
<name>A0A238F030_9BASI</name>
<feature type="transmembrane region" description="Helical" evidence="1">
    <location>
        <begin position="147"/>
        <end position="164"/>
    </location>
</feature>
<accession>A0A238F030</accession>
<evidence type="ECO:0000313" key="4">
    <source>
        <dbReference type="Proteomes" id="UP000198372"/>
    </source>
</evidence>
<dbReference type="PANTHER" id="PTHR40465:SF1">
    <property type="entry name" value="DUF6534 DOMAIN-CONTAINING PROTEIN"/>
    <property type="match status" value="1"/>
</dbReference>
<evidence type="ECO:0000256" key="1">
    <source>
        <dbReference type="SAM" id="Phobius"/>
    </source>
</evidence>
<evidence type="ECO:0000259" key="2">
    <source>
        <dbReference type="Pfam" id="PF20152"/>
    </source>
</evidence>
<keyword evidence="4" id="KW-1185">Reference proteome</keyword>
<feature type="transmembrane region" description="Helical" evidence="1">
    <location>
        <begin position="170"/>
        <end position="193"/>
    </location>
</feature>
<reference evidence="4" key="1">
    <citation type="submission" date="2016-09" db="EMBL/GenBank/DDBJ databases">
        <authorList>
            <person name="Jeantristanb JTB J.-T."/>
            <person name="Ricardo R."/>
        </authorList>
    </citation>
    <scope>NUCLEOTIDE SEQUENCE [LARGE SCALE GENOMIC DNA]</scope>
</reference>
<proteinExistence type="predicted"/>
<protein>
    <submittedName>
        <fullName evidence="3">BQ2448_5091 protein</fullName>
    </submittedName>
</protein>
<feature type="transmembrane region" description="Helical" evidence="1">
    <location>
        <begin position="59"/>
        <end position="77"/>
    </location>
</feature>
<dbReference type="EMBL" id="FMSP01000002">
    <property type="protein sequence ID" value="SCV67480.1"/>
    <property type="molecule type" value="Genomic_DNA"/>
</dbReference>
<keyword evidence="1" id="KW-0472">Membrane</keyword>
<feature type="domain" description="DUF6534" evidence="2">
    <location>
        <begin position="179"/>
        <end position="262"/>
    </location>
</feature>